<evidence type="ECO:0000313" key="2">
    <source>
        <dbReference type="Proteomes" id="UP000037035"/>
    </source>
</evidence>
<dbReference type="AlphaFoldDB" id="A0A0L6VGW1"/>
<comment type="caution">
    <text evidence="1">The sequence shown here is derived from an EMBL/GenBank/DDBJ whole genome shotgun (WGS) entry which is preliminary data.</text>
</comment>
<accession>A0A0L6VGW1</accession>
<reference evidence="1 2" key="1">
    <citation type="submission" date="2015-08" db="EMBL/GenBank/DDBJ databases">
        <title>Next Generation Sequencing and Analysis of the Genome of Puccinia sorghi L Schw, the Causal Agent of Maize Common Rust.</title>
        <authorList>
            <person name="Rochi L."/>
            <person name="Burguener G."/>
            <person name="Darino M."/>
            <person name="Turjanski A."/>
            <person name="Kreff E."/>
            <person name="Dieguez M.J."/>
            <person name="Sacco F."/>
        </authorList>
    </citation>
    <scope>NUCLEOTIDE SEQUENCE [LARGE SCALE GENOMIC DNA]</scope>
    <source>
        <strain evidence="1 2">RO10H11247</strain>
    </source>
</reference>
<protein>
    <submittedName>
        <fullName evidence="1">Uncharacterized protein</fullName>
    </submittedName>
</protein>
<proteinExistence type="predicted"/>
<dbReference type="VEuPathDB" id="FungiDB:VP01_1660g14"/>
<organism evidence="1 2">
    <name type="scientific">Puccinia sorghi</name>
    <dbReference type="NCBI Taxonomy" id="27349"/>
    <lineage>
        <taxon>Eukaryota</taxon>
        <taxon>Fungi</taxon>
        <taxon>Dikarya</taxon>
        <taxon>Basidiomycota</taxon>
        <taxon>Pucciniomycotina</taxon>
        <taxon>Pucciniomycetes</taxon>
        <taxon>Pucciniales</taxon>
        <taxon>Pucciniaceae</taxon>
        <taxon>Puccinia</taxon>
    </lineage>
</organism>
<sequence>MCISGITPGPYSADPQTFNHLLSPLVDKLIVLDAGVIIPTYQFSNGRFVQVKLLAVSGDILATKKVVGYTSHSATKFCTFCHAEQANIPLLQLLRKQVKEETLSLKKESKDAETSTAQDVVLKQSGV</sequence>
<evidence type="ECO:0000313" key="1">
    <source>
        <dbReference type="EMBL" id="KNZ59802.1"/>
    </source>
</evidence>
<name>A0A0L6VGW1_9BASI</name>
<gene>
    <name evidence="1" type="ORF">VP01_1660g14</name>
</gene>
<dbReference type="EMBL" id="LAVV01006460">
    <property type="protein sequence ID" value="KNZ59802.1"/>
    <property type="molecule type" value="Genomic_DNA"/>
</dbReference>
<keyword evidence="2" id="KW-1185">Reference proteome</keyword>
<dbReference type="OrthoDB" id="3039677at2759"/>
<dbReference type="Proteomes" id="UP000037035">
    <property type="component" value="Unassembled WGS sequence"/>
</dbReference>